<evidence type="ECO:0000313" key="5">
    <source>
        <dbReference type="Proteomes" id="UP001501169"/>
    </source>
</evidence>
<dbReference type="EMBL" id="BAAAEO010000005">
    <property type="protein sequence ID" value="GAA0562177.1"/>
    <property type="molecule type" value="Genomic_DNA"/>
</dbReference>
<dbReference type="Gene3D" id="3.40.190.10">
    <property type="entry name" value="Periplasmic binding protein-like II"/>
    <property type="match status" value="2"/>
</dbReference>
<evidence type="ECO:0000259" key="3">
    <source>
        <dbReference type="SMART" id="SM00062"/>
    </source>
</evidence>
<gene>
    <name evidence="4" type="ORF">GCM10009098_32890</name>
</gene>
<sequence length="242" mass="28072">MKYAVTTLLLFCCWPAQPCQWPELSFLVGVEKPPYIEVATQSGYELELLQQVSLKMHRCAVFIHSPNGRLLELFKQGVADFASLQRSTPDGTYATLPYISYENVVITRSDLQPPLQTLDDLTGRRVMAFQNARQFLPPAYAELVPRFSSYLEVVEQHQLPAMLLKGRIDALVMDKNIFEYYYRQIAPGDQNLQQLPLFGKNSYHLLGRDPWLVQRFDQALQLFQLSKEYQQLQLKYFQQVNQ</sequence>
<dbReference type="RefSeq" id="WP_226767831.1">
    <property type="nucleotide sequence ID" value="NZ_BAAAEO010000005.1"/>
</dbReference>
<dbReference type="InterPro" id="IPR001638">
    <property type="entry name" value="Solute-binding_3/MltF_N"/>
</dbReference>
<feature type="domain" description="Solute-binding protein family 3/N-terminal" evidence="3">
    <location>
        <begin position="25"/>
        <end position="240"/>
    </location>
</feature>
<organism evidence="4 5">
    <name type="scientific">Rheinheimera aquimaris</name>
    <dbReference type="NCBI Taxonomy" id="412437"/>
    <lineage>
        <taxon>Bacteria</taxon>
        <taxon>Pseudomonadati</taxon>
        <taxon>Pseudomonadota</taxon>
        <taxon>Gammaproteobacteria</taxon>
        <taxon>Chromatiales</taxon>
        <taxon>Chromatiaceae</taxon>
        <taxon>Rheinheimera</taxon>
    </lineage>
</organism>
<evidence type="ECO:0000313" key="4">
    <source>
        <dbReference type="EMBL" id="GAA0562177.1"/>
    </source>
</evidence>
<accession>A0ABN1EA25</accession>
<dbReference type="Proteomes" id="UP001501169">
    <property type="component" value="Unassembled WGS sequence"/>
</dbReference>
<reference evidence="4 5" key="1">
    <citation type="journal article" date="2019" name="Int. J. Syst. Evol. Microbiol.">
        <title>The Global Catalogue of Microorganisms (GCM) 10K type strain sequencing project: providing services to taxonomists for standard genome sequencing and annotation.</title>
        <authorList>
            <consortium name="The Broad Institute Genomics Platform"/>
            <consortium name="The Broad Institute Genome Sequencing Center for Infectious Disease"/>
            <person name="Wu L."/>
            <person name="Ma J."/>
        </authorList>
    </citation>
    <scope>NUCLEOTIDE SEQUENCE [LARGE SCALE GENOMIC DNA]</scope>
    <source>
        <strain evidence="4 5">JCM 14331</strain>
    </source>
</reference>
<dbReference type="SMART" id="SM00062">
    <property type="entry name" value="PBPb"/>
    <property type="match status" value="1"/>
</dbReference>
<keyword evidence="5" id="KW-1185">Reference proteome</keyword>
<proteinExistence type="inferred from homology"/>
<name>A0ABN1EA25_9GAMM</name>
<comment type="similarity">
    <text evidence="1">Belongs to the bacterial solute-binding protein 3 family.</text>
</comment>
<dbReference type="PANTHER" id="PTHR35936:SF19">
    <property type="entry name" value="AMINO-ACID-BINDING PROTEIN YXEM-RELATED"/>
    <property type="match status" value="1"/>
</dbReference>
<comment type="caution">
    <text evidence="4">The sequence shown here is derived from an EMBL/GenBank/DDBJ whole genome shotgun (WGS) entry which is preliminary data.</text>
</comment>
<evidence type="ECO:0000256" key="2">
    <source>
        <dbReference type="ARBA" id="ARBA00022729"/>
    </source>
</evidence>
<dbReference type="SUPFAM" id="SSF53850">
    <property type="entry name" value="Periplasmic binding protein-like II"/>
    <property type="match status" value="1"/>
</dbReference>
<protein>
    <recommendedName>
        <fullName evidence="3">Solute-binding protein family 3/N-terminal domain-containing protein</fullName>
    </recommendedName>
</protein>
<keyword evidence="2" id="KW-0732">Signal</keyword>
<dbReference type="PANTHER" id="PTHR35936">
    <property type="entry name" value="MEMBRANE-BOUND LYTIC MUREIN TRANSGLYCOSYLASE F"/>
    <property type="match status" value="1"/>
</dbReference>
<evidence type="ECO:0000256" key="1">
    <source>
        <dbReference type="ARBA" id="ARBA00010333"/>
    </source>
</evidence>